<dbReference type="STRING" id="364199.SAMN04489858_101173"/>
<feature type="chain" id="PRO_5011440589" evidence="3">
    <location>
        <begin position="23"/>
        <end position="149"/>
    </location>
</feature>
<dbReference type="RefSeq" id="WP_090731739.1">
    <property type="nucleotide sequence ID" value="NZ_FOHO01000001.1"/>
</dbReference>
<dbReference type="Proteomes" id="UP000199180">
    <property type="component" value="Unassembled WGS sequence"/>
</dbReference>
<evidence type="ECO:0000259" key="4">
    <source>
        <dbReference type="Pfam" id="PF04355"/>
    </source>
</evidence>
<dbReference type="Pfam" id="PF04355">
    <property type="entry name" value="BamE"/>
    <property type="match status" value="1"/>
</dbReference>
<proteinExistence type="predicted"/>
<evidence type="ECO:0000313" key="5">
    <source>
        <dbReference type="EMBL" id="SES68254.1"/>
    </source>
</evidence>
<keyword evidence="6" id="KW-1185">Reference proteome</keyword>
<keyword evidence="2" id="KW-0472">Membrane</keyword>
<dbReference type="InterPro" id="IPR037873">
    <property type="entry name" value="BamE-like"/>
</dbReference>
<evidence type="ECO:0000256" key="1">
    <source>
        <dbReference type="ARBA" id="ARBA00022729"/>
    </source>
</evidence>
<dbReference type="GO" id="GO:0019867">
    <property type="term" value="C:outer membrane"/>
    <property type="evidence" value="ECO:0007669"/>
    <property type="project" value="InterPro"/>
</dbReference>
<organism evidence="5 6">
    <name type="scientific">Paracoccus homiensis</name>
    <dbReference type="NCBI Taxonomy" id="364199"/>
    <lineage>
        <taxon>Bacteria</taxon>
        <taxon>Pseudomonadati</taxon>
        <taxon>Pseudomonadota</taxon>
        <taxon>Alphaproteobacteria</taxon>
        <taxon>Rhodobacterales</taxon>
        <taxon>Paracoccaceae</taxon>
        <taxon>Paracoccus</taxon>
    </lineage>
</organism>
<name>A0A1H9YIC5_9RHOB</name>
<dbReference type="OrthoDB" id="7203955at2"/>
<dbReference type="InterPro" id="IPR007450">
    <property type="entry name" value="BamE_dom"/>
</dbReference>
<keyword evidence="1 3" id="KW-0732">Signal</keyword>
<protein>
    <submittedName>
        <fullName evidence="5">Outer membrane protein assembly factor BamE, lipoprotein component of the BamABCDE complex</fullName>
    </submittedName>
</protein>
<evidence type="ECO:0000256" key="3">
    <source>
        <dbReference type="SAM" id="SignalP"/>
    </source>
</evidence>
<dbReference type="Gene3D" id="3.30.1450.10">
    <property type="match status" value="1"/>
</dbReference>
<dbReference type="EMBL" id="FOHO01000001">
    <property type="protein sequence ID" value="SES68254.1"/>
    <property type="molecule type" value="Genomic_DNA"/>
</dbReference>
<accession>A0A1H9YIC5</accession>
<evidence type="ECO:0000256" key="2">
    <source>
        <dbReference type="ARBA" id="ARBA00023136"/>
    </source>
</evidence>
<reference evidence="5 6" key="1">
    <citation type="submission" date="2016-10" db="EMBL/GenBank/DDBJ databases">
        <authorList>
            <person name="de Groot N.N."/>
        </authorList>
    </citation>
    <scope>NUCLEOTIDE SEQUENCE [LARGE SCALE GENOMIC DNA]</scope>
    <source>
        <strain evidence="5 6">DSM 17862</strain>
    </source>
</reference>
<keyword evidence="5" id="KW-0449">Lipoprotein</keyword>
<dbReference type="AlphaFoldDB" id="A0A1H9YIC5"/>
<dbReference type="PROSITE" id="PS51257">
    <property type="entry name" value="PROKAR_LIPOPROTEIN"/>
    <property type="match status" value="1"/>
</dbReference>
<feature type="domain" description="Outer membrane protein assembly factor BamE" evidence="4">
    <location>
        <begin position="29"/>
        <end position="104"/>
    </location>
</feature>
<sequence>MAVIRHLLIMAVAACLALAACAPVYRNHGYVPPELDLQQVVVGETTVDQLPDLIGRPTAQGLLTGSGWFYVGSRWKHFGAAEPEEVNREVVAISFTQGGVVSNVERFGLEQGRVVTLSRRVTDTGITEISLIGQLLGNLGNFQAGDIIE</sequence>
<feature type="signal peptide" evidence="3">
    <location>
        <begin position="1"/>
        <end position="22"/>
    </location>
</feature>
<gene>
    <name evidence="5" type="ORF">SAMN04489858_101173</name>
</gene>
<evidence type="ECO:0000313" key="6">
    <source>
        <dbReference type="Proteomes" id="UP000199180"/>
    </source>
</evidence>